<protein>
    <recommendedName>
        <fullName evidence="3">Helix-turn-helix domain-containing protein</fullName>
    </recommendedName>
</protein>
<name>A0ABW4LRQ1_9BACI</name>
<keyword evidence="2" id="KW-1185">Reference proteome</keyword>
<dbReference type="EMBL" id="JBHUEM010000020">
    <property type="protein sequence ID" value="MFD1737439.1"/>
    <property type="molecule type" value="Genomic_DNA"/>
</dbReference>
<dbReference type="RefSeq" id="WP_377928648.1">
    <property type="nucleotide sequence ID" value="NZ_JBHUEM010000020.1"/>
</dbReference>
<evidence type="ECO:0000313" key="2">
    <source>
        <dbReference type="Proteomes" id="UP001597214"/>
    </source>
</evidence>
<sequence>MEWAFGILLGTGSLLLVFSFLQNKRMERSEQRRLDTMYLGCMEEIDKLQKQIKTIQLDSEITAQEIGISPKDRLMLRDILDLYKRGYSTDSIAEKMKINKIDVQEILTPFMSPDEERRKISNEH</sequence>
<gene>
    <name evidence="1" type="ORF">ACFSCX_12825</name>
</gene>
<organism evidence="1 2">
    <name type="scientific">Bacillus salitolerans</name>
    <dbReference type="NCBI Taxonomy" id="1437434"/>
    <lineage>
        <taxon>Bacteria</taxon>
        <taxon>Bacillati</taxon>
        <taxon>Bacillota</taxon>
        <taxon>Bacilli</taxon>
        <taxon>Bacillales</taxon>
        <taxon>Bacillaceae</taxon>
        <taxon>Bacillus</taxon>
    </lineage>
</organism>
<proteinExistence type="predicted"/>
<evidence type="ECO:0008006" key="3">
    <source>
        <dbReference type="Google" id="ProtNLM"/>
    </source>
</evidence>
<reference evidence="2" key="1">
    <citation type="journal article" date="2019" name="Int. J. Syst. Evol. Microbiol.">
        <title>The Global Catalogue of Microorganisms (GCM) 10K type strain sequencing project: providing services to taxonomists for standard genome sequencing and annotation.</title>
        <authorList>
            <consortium name="The Broad Institute Genomics Platform"/>
            <consortium name="The Broad Institute Genome Sequencing Center for Infectious Disease"/>
            <person name="Wu L."/>
            <person name="Ma J."/>
        </authorList>
    </citation>
    <scope>NUCLEOTIDE SEQUENCE [LARGE SCALE GENOMIC DNA]</scope>
    <source>
        <strain evidence="2">CCUG 49339</strain>
    </source>
</reference>
<comment type="caution">
    <text evidence="1">The sequence shown here is derived from an EMBL/GenBank/DDBJ whole genome shotgun (WGS) entry which is preliminary data.</text>
</comment>
<evidence type="ECO:0000313" key="1">
    <source>
        <dbReference type="EMBL" id="MFD1737439.1"/>
    </source>
</evidence>
<dbReference type="Proteomes" id="UP001597214">
    <property type="component" value="Unassembled WGS sequence"/>
</dbReference>
<accession>A0ABW4LRQ1</accession>